<name>A0ABY6IJA7_9HYPH</name>
<protein>
    <submittedName>
        <fullName evidence="2">Nucleotidyltransferase</fullName>
    </submittedName>
</protein>
<dbReference type="InterPro" id="IPR043519">
    <property type="entry name" value="NT_sf"/>
</dbReference>
<evidence type="ECO:0000313" key="3">
    <source>
        <dbReference type="Proteomes" id="UP001163882"/>
    </source>
</evidence>
<dbReference type="SUPFAM" id="SSF81301">
    <property type="entry name" value="Nucleotidyltransferase"/>
    <property type="match status" value="1"/>
</dbReference>
<keyword evidence="1" id="KW-0051">Antiviral defense</keyword>
<dbReference type="RefSeq" id="WP_264224104.1">
    <property type="nucleotide sequence ID" value="NZ_CP107716.1"/>
</dbReference>
<dbReference type="Proteomes" id="UP001163882">
    <property type="component" value="Chromosome"/>
</dbReference>
<dbReference type="EMBL" id="CP107716">
    <property type="protein sequence ID" value="UYQ70409.1"/>
    <property type="molecule type" value="Genomic_DNA"/>
</dbReference>
<proteinExistence type="predicted"/>
<organism evidence="2 3">
    <name type="scientific">Pelagibacterium flavum</name>
    <dbReference type="NCBI Taxonomy" id="2984530"/>
    <lineage>
        <taxon>Bacteria</taxon>
        <taxon>Pseudomonadati</taxon>
        <taxon>Pseudomonadota</taxon>
        <taxon>Alphaproteobacteria</taxon>
        <taxon>Hyphomicrobiales</taxon>
        <taxon>Devosiaceae</taxon>
        <taxon>Pelagibacterium</taxon>
    </lineage>
</organism>
<accession>A0ABY6IJA7</accession>
<dbReference type="Pfam" id="PF18144">
    <property type="entry name" value="SMODS"/>
    <property type="match status" value="1"/>
</dbReference>
<dbReference type="InterPro" id="IPR006116">
    <property type="entry name" value="NT_2-5OAS_ClassI-CCAase"/>
</dbReference>
<sequence>MPVPQARFNELLKDIEPSPTTVGRASGGHNGVREHLATQKDFKSKFQYAFLSGSYARDTSIRPGTVDGVQEKPDVDIIVVTNFTNQDTPDAVLKAVCKALENGGDGYIVERINRRSVRLETWQADMDIVPVYELASGGYMIADRESGTWKFTNPPMHSQWSAERNETYGGRFKPLVKMFKWWRRINPSGKRPKGFVLEVLVGRHAPLGVTHYGEAFAQTLENIYATHGQNAELGFKPQIWDPADGSNDILSKVTVAQWQAFIEKVRIYAGIARRAQEADDMEEASRQWRRVFGDRFKWTANAAKSVKTATLASAPAVGGYTFPNNMAAPVSSKPRAFA</sequence>
<reference evidence="2" key="1">
    <citation type="submission" date="2022-10" db="EMBL/GenBank/DDBJ databases">
        <title>YIM 151497 complete genome.</title>
        <authorList>
            <person name="Chen X."/>
        </authorList>
    </citation>
    <scope>NUCLEOTIDE SEQUENCE</scope>
    <source>
        <strain evidence="2">YIM 151497</strain>
    </source>
</reference>
<dbReference type="CDD" id="cd05400">
    <property type="entry name" value="NT_2-5OAS_ClassI-CCAase"/>
    <property type="match status" value="1"/>
</dbReference>
<keyword evidence="3" id="KW-1185">Reference proteome</keyword>
<evidence type="ECO:0000313" key="2">
    <source>
        <dbReference type="EMBL" id="UYQ70409.1"/>
    </source>
</evidence>
<gene>
    <name evidence="2" type="ORF">OF122_09935</name>
</gene>
<dbReference type="Gene3D" id="3.30.460.10">
    <property type="entry name" value="Beta Polymerase, domain 2"/>
    <property type="match status" value="1"/>
</dbReference>
<evidence type="ECO:0000256" key="1">
    <source>
        <dbReference type="ARBA" id="ARBA00023118"/>
    </source>
</evidence>